<feature type="signal peptide" evidence="8">
    <location>
        <begin position="1"/>
        <end position="21"/>
    </location>
</feature>
<dbReference type="EnsemblMetazoa" id="AMIN006263-RA">
    <property type="protein sequence ID" value="AMIN006263-PA"/>
    <property type="gene ID" value="AMIN006263"/>
</dbReference>
<evidence type="ECO:0000256" key="6">
    <source>
        <dbReference type="ARBA" id="ARBA00047195"/>
    </source>
</evidence>
<evidence type="ECO:0000256" key="7">
    <source>
        <dbReference type="SAM" id="MobiDB-lite"/>
    </source>
</evidence>
<reference evidence="10" key="1">
    <citation type="submission" date="2013-03" db="EMBL/GenBank/DDBJ databases">
        <title>The Genome Sequence of Anopheles minimus MINIMUS1.</title>
        <authorList>
            <consortium name="The Broad Institute Genomics Platform"/>
            <person name="Neafsey D.E."/>
            <person name="Walton C."/>
            <person name="Walker B."/>
            <person name="Young S.K."/>
            <person name="Zeng Q."/>
            <person name="Gargeya S."/>
            <person name="Fitzgerald M."/>
            <person name="Haas B."/>
            <person name="Abouelleil A."/>
            <person name="Allen A.W."/>
            <person name="Alvarado L."/>
            <person name="Arachchi H.M."/>
            <person name="Berlin A.M."/>
            <person name="Chapman S.B."/>
            <person name="Gainer-Dewar J."/>
            <person name="Goldberg J."/>
            <person name="Griggs A."/>
            <person name="Gujja S."/>
            <person name="Hansen M."/>
            <person name="Howarth C."/>
            <person name="Imamovic A."/>
            <person name="Ireland A."/>
            <person name="Larimer J."/>
            <person name="McCowan C."/>
            <person name="Murphy C."/>
            <person name="Pearson M."/>
            <person name="Poon T.W."/>
            <person name="Priest M."/>
            <person name="Roberts A."/>
            <person name="Saif S."/>
            <person name="Shea T."/>
            <person name="Sisk P."/>
            <person name="Sykes S."/>
            <person name="Wortman J."/>
            <person name="Nusbaum C."/>
            <person name="Birren B."/>
        </authorList>
    </citation>
    <scope>NUCLEOTIDE SEQUENCE [LARGE SCALE GENOMIC DNA]</scope>
    <source>
        <strain evidence="10">MINIMUS1</strain>
    </source>
</reference>
<evidence type="ECO:0000313" key="9">
    <source>
        <dbReference type="EnsemblMetazoa" id="AMIN006263-PA"/>
    </source>
</evidence>
<organism evidence="9 10">
    <name type="scientific">Anopheles minimus</name>
    <dbReference type="NCBI Taxonomy" id="112268"/>
    <lineage>
        <taxon>Eukaryota</taxon>
        <taxon>Metazoa</taxon>
        <taxon>Ecdysozoa</taxon>
        <taxon>Arthropoda</taxon>
        <taxon>Hexapoda</taxon>
        <taxon>Insecta</taxon>
        <taxon>Pterygota</taxon>
        <taxon>Neoptera</taxon>
        <taxon>Endopterygota</taxon>
        <taxon>Diptera</taxon>
        <taxon>Nematocera</taxon>
        <taxon>Culicoidea</taxon>
        <taxon>Culicidae</taxon>
        <taxon>Anophelinae</taxon>
        <taxon>Anopheles</taxon>
    </lineage>
</organism>
<dbReference type="InterPro" id="IPR018932">
    <property type="entry name" value="Thrombin_inhibitor_anophelin"/>
</dbReference>
<evidence type="ECO:0000313" key="10">
    <source>
        <dbReference type="Proteomes" id="UP000075920"/>
    </source>
</evidence>
<dbReference type="VEuPathDB" id="VectorBase:AMIN006263"/>
<evidence type="ECO:0000256" key="3">
    <source>
        <dbReference type="ARBA" id="ARBA00022729"/>
    </source>
</evidence>
<keyword evidence="10" id="KW-1185">Reference proteome</keyword>
<comment type="subunit">
    <text evidence="5">Interacts with human F2 (thrombin); the interaction results in thrombin inhibition.</text>
</comment>
<sequence>MATKVIVIAFLCATLVAIVQSAPQYSGSEDPTYDEDDFAHEELKPHSSADPATDDEEFDPSLLTEDFANAPDPGRRPEFLRQDQPSSQSDSSSAEQ</sequence>
<evidence type="ECO:0000256" key="8">
    <source>
        <dbReference type="SAM" id="SignalP"/>
    </source>
</evidence>
<feature type="compositionally biased region" description="Low complexity" evidence="7">
    <location>
        <begin position="82"/>
        <end position="96"/>
    </location>
</feature>
<keyword evidence="3 8" id="KW-0732">Signal</keyword>
<dbReference type="AlphaFoldDB" id="A0A182W7E1"/>
<reference evidence="9" key="2">
    <citation type="submission" date="2020-05" db="UniProtKB">
        <authorList>
            <consortium name="EnsemblMetazoa"/>
        </authorList>
    </citation>
    <scope>IDENTIFICATION</scope>
    <source>
        <strain evidence="9">MINIMUS1</strain>
    </source>
</reference>
<comment type="subcellular location">
    <subcellularLocation>
        <location evidence="1">Secreted</location>
    </subcellularLocation>
</comment>
<dbReference type="Proteomes" id="UP000075920">
    <property type="component" value="Unassembled WGS sequence"/>
</dbReference>
<feature type="region of interest" description="Disordered" evidence="7">
    <location>
        <begin position="23"/>
        <end position="96"/>
    </location>
</feature>
<evidence type="ECO:0000256" key="2">
    <source>
        <dbReference type="ARBA" id="ARBA00022525"/>
    </source>
</evidence>
<evidence type="ECO:0000256" key="1">
    <source>
        <dbReference type="ARBA" id="ARBA00004613"/>
    </source>
</evidence>
<dbReference type="Pfam" id="PF10731">
    <property type="entry name" value="Anophelin"/>
    <property type="match status" value="1"/>
</dbReference>
<keyword evidence="2" id="KW-0964">Secreted</keyword>
<dbReference type="GO" id="GO:0005576">
    <property type="term" value="C:extracellular region"/>
    <property type="evidence" value="ECO:0007669"/>
    <property type="project" value="UniProtKB-SubCell"/>
</dbReference>
<accession>A0A182W7E1</accession>
<feature type="chain" id="PRO_5008140875" description="Salivary thrombin inhibitor anophelin" evidence="8">
    <location>
        <begin position="22"/>
        <end position="96"/>
    </location>
</feature>
<protein>
    <recommendedName>
        <fullName evidence="6">Salivary thrombin inhibitor anophelin</fullName>
    </recommendedName>
</protein>
<proteinExistence type="inferred from homology"/>
<evidence type="ECO:0000256" key="5">
    <source>
        <dbReference type="ARBA" id="ARBA00046463"/>
    </source>
</evidence>
<name>A0A182W7E1_9DIPT</name>
<comment type="similarity">
    <text evidence="4">Belongs to the anophelin family.</text>
</comment>
<evidence type="ECO:0000256" key="4">
    <source>
        <dbReference type="ARBA" id="ARBA00046334"/>
    </source>
</evidence>